<evidence type="ECO:0000313" key="1">
    <source>
        <dbReference type="EMBL" id="NME61390.1"/>
    </source>
</evidence>
<accession>A0A7X9NPF3</accession>
<name>A0A7X9NPF3_9BIFI</name>
<dbReference type="EMBL" id="JABAGI010000001">
    <property type="protein sequence ID" value="NME61390.1"/>
    <property type="molecule type" value="Genomic_DNA"/>
</dbReference>
<gene>
    <name evidence="1" type="ORF">HF844_01015</name>
</gene>
<sequence>MRRMRISLTKTDFTAKSEDIPSNGLDYTMRRMTPTEYALTALAGGHAEKSDYDAQ</sequence>
<comment type="caution">
    <text evidence="1">The sequence shown here is derived from an EMBL/GenBank/DDBJ whole genome shotgun (WGS) entry which is preliminary data.</text>
</comment>
<organism evidence="1 2">
    <name type="scientific">Bifidobacterium thermophilum</name>
    <dbReference type="NCBI Taxonomy" id="33905"/>
    <lineage>
        <taxon>Bacteria</taxon>
        <taxon>Bacillati</taxon>
        <taxon>Actinomycetota</taxon>
        <taxon>Actinomycetes</taxon>
        <taxon>Bifidobacteriales</taxon>
        <taxon>Bifidobacteriaceae</taxon>
        <taxon>Bifidobacterium</taxon>
    </lineage>
</organism>
<reference evidence="1 2" key="1">
    <citation type="submission" date="2020-04" db="EMBL/GenBank/DDBJ databases">
        <authorList>
            <person name="Hitch T.C.A."/>
            <person name="Wylensek D."/>
            <person name="Clavel T."/>
        </authorList>
    </citation>
    <scope>NUCLEOTIDE SEQUENCE [LARGE SCALE GENOMIC DNA]</scope>
    <source>
        <strain evidence="1 2">BSM-130-P53-3C</strain>
    </source>
</reference>
<evidence type="ECO:0000313" key="2">
    <source>
        <dbReference type="Proteomes" id="UP000588369"/>
    </source>
</evidence>
<dbReference type="AlphaFoldDB" id="A0A7X9NPF3"/>
<dbReference type="Proteomes" id="UP000588369">
    <property type="component" value="Unassembled WGS sequence"/>
</dbReference>
<dbReference type="RefSeq" id="WP_168983664.1">
    <property type="nucleotide sequence ID" value="NZ_JABAGI010000001.1"/>
</dbReference>
<protein>
    <submittedName>
        <fullName evidence="1">Uncharacterized protein</fullName>
    </submittedName>
</protein>
<proteinExistence type="predicted"/>
<dbReference type="GeneID" id="78110659"/>